<feature type="repeat" description="TPR" evidence="3">
    <location>
        <begin position="160"/>
        <end position="193"/>
    </location>
</feature>
<organism evidence="4 5">
    <name type="scientific">Parendozoicomonas callyspongiae</name>
    <dbReference type="NCBI Taxonomy" id="2942213"/>
    <lineage>
        <taxon>Bacteria</taxon>
        <taxon>Pseudomonadati</taxon>
        <taxon>Pseudomonadota</taxon>
        <taxon>Gammaproteobacteria</taxon>
        <taxon>Oceanospirillales</taxon>
        <taxon>Endozoicomonadaceae</taxon>
        <taxon>Parendozoicomonas</taxon>
    </lineage>
</organism>
<dbReference type="InterPro" id="IPR011990">
    <property type="entry name" value="TPR-like_helical_dom_sf"/>
</dbReference>
<accession>A0ABT0PL50</accession>
<dbReference type="RefSeq" id="WP_249701076.1">
    <property type="nucleotide sequence ID" value="NZ_JAMFLX010000025.1"/>
</dbReference>
<dbReference type="Pfam" id="PF07719">
    <property type="entry name" value="TPR_2"/>
    <property type="match status" value="1"/>
</dbReference>
<evidence type="ECO:0000256" key="2">
    <source>
        <dbReference type="ARBA" id="ARBA00022803"/>
    </source>
</evidence>
<evidence type="ECO:0000313" key="4">
    <source>
        <dbReference type="EMBL" id="MCL6271462.1"/>
    </source>
</evidence>
<gene>
    <name evidence="4" type="ORF">M3P05_16190</name>
</gene>
<dbReference type="PROSITE" id="PS50005">
    <property type="entry name" value="TPR"/>
    <property type="match status" value="1"/>
</dbReference>
<dbReference type="Gene3D" id="1.25.40.10">
    <property type="entry name" value="Tetratricopeptide repeat domain"/>
    <property type="match status" value="1"/>
</dbReference>
<dbReference type="InterPro" id="IPR019734">
    <property type="entry name" value="TPR_rpt"/>
</dbReference>
<evidence type="ECO:0000256" key="3">
    <source>
        <dbReference type="PROSITE-ProRule" id="PRU00339"/>
    </source>
</evidence>
<keyword evidence="2 3" id="KW-0802">TPR repeat</keyword>
<keyword evidence="1" id="KW-0677">Repeat</keyword>
<dbReference type="InterPro" id="IPR013105">
    <property type="entry name" value="TPR_2"/>
</dbReference>
<dbReference type="EMBL" id="JAMFLX010000025">
    <property type="protein sequence ID" value="MCL6271462.1"/>
    <property type="molecule type" value="Genomic_DNA"/>
</dbReference>
<dbReference type="PROSITE" id="PS51257">
    <property type="entry name" value="PROKAR_LIPOPROTEIN"/>
    <property type="match status" value="1"/>
</dbReference>
<reference evidence="4 5" key="1">
    <citation type="submission" date="2022-05" db="EMBL/GenBank/DDBJ databases">
        <authorList>
            <person name="Park J.-S."/>
        </authorList>
    </citation>
    <scope>NUCLEOTIDE SEQUENCE [LARGE SCALE GENOMIC DNA]</scope>
    <source>
        <strain evidence="4 5">2012CJ34-2</strain>
    </source>
</reference>
<keyword evidence="5" id="KW-1185">Reference proteome</keyword>
<comment type="caution">
    <text evidence="4">The sequence shown here is derived from an EMBL/GenBank/DDBJ whole genome shotgun (WGS) entry which is preliminary data.</text>
</comment>
<dbReference type="Proteomes" id="UP001203338">
    <property type="component" value="Unassembled WGS sequence"/>
</dbReference>
<name>A0ABT0PL50_9GAMM</name>
<dbReference type="SUPFAM" id="SSF48452">
    <property type="entry name" value="TPR-like"/>
    <property type="match status" value="1"/>
</dbReference>
<protein>
    <submittedName>
        <fullName evidence="4">Tetratricopeptide repeat protein</fullName>
    </submittedName>
</protein>
<sequence>MVPSYNRATGIRGLALGTLCLFIQACSQLPVQEAPAETLVEKTPPVAEEKAGTAEVPADVNETLLRTAKNYSGLIQLYKNKLAGAKSIEDEDTFRFQLAKAYLESGDADSAIFYIDPVILSGRDSYELFLLKSRALLAKNDAGGALRTAITAHSYGVEDSEIYNQLGMVYARTGNYPRARVNFQKARQLMMDDSVVQNNLAVLDVLEEHYDAAADKLLSLYRTGQADERVRANLALALAKSGRYSEFVSIFGQGKGEEERLRLFSGLAGTKGTEQEQAAVNAAIH</sequence>
<evidence type="ECO:0000256" key="1">
    <source>
        <dbReference type="ARBA" id="ARBA00022737"/>
    </source>
</evidence>
<evidence type="ECO:0000313" key="5">
    <source>
        <dbReference type="Proteomes" id="UP001203338"/>
    </source>
</evidence>
<proteinExistence type="predicted"/>